<organism evidence="7 8">
    <name type="scientific">Coniochaeta pulveracea</name>
    <dbReference type="NCBI Taxonomy" id="177199"/>
    <lineage>
        <taxon>Eukaryota</taxon>
        <taxon>Fungi</taxon>
        <taxon>Dikarya</taxon>
        <taxon>Ascomycota</taxon>
        <taxon>Pezizomycotina</taxon>
        <taxon>Sordariomycetes</taxon>
        <taxon>Sordariomycetidae</taxon>
        <taxon>Coniochaetales</taxon>
        <taxon>Coniochaetaceae</taxon>
        <taxon>Coniochaeta</taxon>
    </lineage>
</organism>
<reference evidence="7 8" key="1">
    <citation type="submission" date="2018-08" db="EMBL/GenBank/DDBJ databases">
        <title>Draft genome of the lignicolous fungus Coniochaeta pulveracea.</title>
        <authorList>
            <person name="Borstlap C.J."/>
            <person name="De Witt R.N."/>
            <person name="Botha A."/>
            <person name="Volschenk H."/>
        </authorList>
    </citation>
    <scope>NUCLEOTIDE SEQUENCE [LARGE SCALE GENOMIC DNA]</scope>
    <source>
        <strain evidence="7 8">CAB683</strain>
    </source>
</reference>
<dbReference type="CDD" id="cd18808">
    <property type="entry name" value="SF1_C_Upf1"/>
    <property type="match status" value="1"/>
</dbReference>
<evidence type="ECO:0000256" key="1">
    <source>
        <dbReference type="ARBA" id="ARBA00022741"/>
    </source>
</evidence>
<evidence type="ECO:0000256" key="5">
    <source>
        <dbReference type="SAM" id="MobiDB-lite"/>
    </source>
</evidence>
<dbReference type="PANTHER" id="PTHR43788:SF8">
    <property type="entry name" value="DNA-BINDING PROTEIN SMUBP-2"/>
    <property type="match status" value="1"/>
</dbReference>
<dbReference type="GO" id="GO:0005524">
    <property type="term" value="F:ATP binding"/>
    <property type="evidence" value="ECO:0007669"/>
    <property type="project" value="UniProtKB-KW"/>
</dbReference>
<dbReference type="STRING" id="177199.A0A420XW23"/>
<feature type="region of interest" description="Disordered" evidence="5">
    <location>
        <begin position="1330"/>
        <end position="1422"/>
    </location>
</feature>
<feature type="region of interest" description="Disordered" evidence="5">
    <location>
        <begin position="672"/>
        <end position="693"/>
    </location>
</feature>
<dbReference type="InterPro" id="IPR050534">
    <property type="entry name" value="Coronavir_polyprotein_1ab"/>
</dbReference>
<dbReference type="InterPro" id="IPR041679">
    <property type="entry name" value="DNA2/NAM7-like_C"/>
</dbReference>
<evidence type="ECO:0000313" key="8">
    <source>
        <dbReference type="Proteomes" id="UP000275385"/>
    </source>
</evidence>
<keyword evidence="1" id="KW-0547">Nucleotide-binding</keyword>
<accession>A0A420XW23</accession>
<evidence type="ECO:0000313" key="7">
    <source>
        <dbReference type="EMBL" id="RKU39883.1"/>
    </source>
</evidence>
<proteinExistence type="predicted"/>
<dbReference type="EMBL" id="QVQW01000135">
    <property type="protein sequence ID" value="RKU39883.1"/>
    <property type="molecule type" value="Genomic_DNA"/>
</dbReference>
<evidence type="ECO:0000256" key="3">
    <source>
        <dbReference type="ARBA" id="ARBA00022806"/>
    </source>
</evidence>
<keyword evidence="4" id="KW-0067">ATP-binding</keyword>
<dbReference type="SUPFAM" id="SSF52540">
    <property type="entry name" value="P-loop containing nucleoside triphosphate hydrolases"/>
    <property type="match status" value="1"/>
</dbReference>
<protein>
    <recommendedName>
        <fullName evidence="6">DNA2/NAM7 helicase-like C-terminal domain-containing protein</fullName>
    </recommendedName>
</protein>
<dbReference type="OrthoDB" id="6513042at2759"/>
<gene>
    <name evidence="7" type="ORF">DL546_000200</name>
</gene>
<dbReference type="PANTHER" id="PTHR43788">
    <property type="entry name" value="DNA2/NAM7 HELICASE FAMILY MEMBER"/>
    <property type="match status" value="1"/>
</dbReference>
<dbReference type="Proteomes" id="UP000275385">
    <property type="component" value="Unassembled WGS sequence"/>
</dbReference>
<feature type="domain" description="DNA2/NAM7 helicase-like C-terminal" evidence="6">
    <location>
        <begin position="993"/>
        <end position="1201"/>
    </location>
</feature>
<keyword evidence="2" id="KW-0378">Hydrolase</keyword>
<dbReference type="InterPro" id="IPR027417">
    <property type="entry name" value="P-loop_NTPase"/>
</dbReference>
<keyword evidence="8" id="KW-1185">Reference proteome</keyword>
<dbReference type="GO" id="GO:0016787">
    <property type="term" value="F:hydrolase activity"/>
    <property type="evidence" value="ECO:0007669"/>
    <property type="project" value="UniProtKB-KW"/>
</dbReference>
<feature type="compositionally biased region" description="Polar residues" evidence="5">
    <location>
        <begin position="682"/>
        <end position="693"/>
    </location>
</feature>
<dbReference type="Gene3D" id="3.40.50.300">
    <property type="entry name" value="P-loop containing nucleotide triphosphate hydrolases"/>
    <property type="match status" value="2"/>
</dbReference>
<feature type="compositionally biased region" description="Basic and acidic residues" evidence="5">
    <location>
        <begin position="1333"/>
        <end position="1345"/>
    </location>
</feature>
<dbReference type="InterPro" id="IPR047187">
    <property type="entry name" value="SF1_C_Upf1"/>
</dbReference>
<evidence type="ECO:0000259" key="6">
    <source>
        <dbReference type="Pfam" id="PF13087"/>
    </source>
</evidence>
<comment type="caution">
    <text evidence="7">The sequence shown here is derived from an EMBL/GenBank/DDBJ whole genome shotgun (WGS) entry which is preliminary data.</text>
</comment>
<keyword evidence="3" id="KW-0347">Helicase</keyword>
<dbReference type="Pfam" id="PF13087">
    <property type="entry name" value="AAA_12"/>
    <property type="match status" value="1"/>
</dbReference>
<sequence>MSATAEKPATTKAGNVEDEDRPINEAALHRKDSWRRQAVVNILFPGGDAEYPLPFRGDYLKAVAFGEFDGPLAAMQMLVPTYRSAEVILSFHYKGPHILYDLGRMMLPFSGIQAGAKPHVKHEHVAEDERFTVDEMFLLRLPITASAIYTTVNHAGMELAVRDCPDAASSVEVMNKVFGRIHKLRSDYPDHSVVFNFSLPSTTISEGLTHFFLRGFRNEANLPARFTELFSKAPKTKLLTTNGFATLNDEIPEPKMTFFHAPVNRKVALGYGSHLDHLYQYQHAEALESLDLHVVAFQLPNMTKKNVSVSYVFAIQGTSGLELMPPIDADVDITVHLPYSLPKAAENDIPLHEQQKRAHQHVRQAITNMGQKDRQSLLRKHIDDIVRPAANVQGEAGRQKFIDAVLVTWQMRRTQFIKVDGADDERIPGESTKEHLTRVQSFIDERWHLFRLPDTSKAEGFLRWSGKRIEAPHEMASLGGPFFYAEVPLHPTWPKGLPNRPRAEYKLPLVNLLETMQQTVAVVDNKKRFKVNVKPRVNDSNLAARLEGINKFDTTPELADLAKWHLDLRDMQRPMDFFRTFPFLKTIRDALDMPPHELKHIQPDLKVVVGVFRKLDDDQKQAFYNLASTNNGVWLLLGYPGSGKTHLCLQILASTYLKPVHSKMLQRESLSSDLREWDDDQTTQPAQGETNDTWSDVLAQDTYASTQVDQSVSRESPALQADIEAGNSGIPDATKDNVDETGEVVFPQIFIGVGQNLQGNDVAKSFVEICKTFGLEHVQVTRLNTITREERHIINTTPGSPPKAEFDEAALDFLDMSETMQSLDQVANMIKEAKRANSQLHGSEMNLSLTDRVRARIAHDDKYAALREAMATRSTDPSAWEQNKAILAEEIRKVTRACVQDTHVMVGTAVAARRLACKYPDAFKPAIILLEEGGRQTEADILVVLGHFPSVLYTFISGDPAQIRPHVFSRLAHLNNDATHGLPFINLFGEQMAMSVLERAKKADHPVSELTVNWRSHAGIESLCSVLAYEGRMVSGYDVDHEPAPAALFHHFMTKFAPKARGNIVFVDIRDDRELRDGLSFSNPQHATYVASLVMEMFAAGLCSTMPTVTEPGKRARILVMSPYRAQVSRLNTTIGRLSKFEYVQDLVDVRTVDTAMGDTADIAILDLTRSKEPGFTDTLEFLNVGVSRAKYGLVIVGNAKVAGSRKGRNLKKILQYCEQYNAVHTLYSHKILGYCPQCYGTEHKNGKPCRKPQTCANCGEKHHIRNCRTPLKQEMSIELQFKGFPGFKILAALQASDESQQGAAETPIDDIEDCETHFKQGFEIAVTAPKSDNVDVGRTDDANGRADANGQNDDANGRAEDANCRADANDQNDDANGRAEGANGRVDDTNGTVDAREVYVTTENLDDERDSGNDPDLSNGL</sequence>
<feature type="compositionally biased region" description="Basic and acidic residues" evidence="5">
    <location>
        <begin position="1356"/>
        <end position="1369"/>
    </location>
</feature>
<dbReference type="GO" id="GO:0043139">
    <property type="term" value="F:5'-3' DNA helicase activity"/>
    <property type="evidence" value="ECO:0007669"/>
    <property type="project" value="TreeGrafter"/>
</dbReference>
<name>A0A420XW23_9PEZI</name>
<evidence type="ECO:0000256" key="4">
    <source>
        <dbReference type="ARBA" id="ARBA00022840"/>
    </source>
</evidence>
<evidence type="ECO:0000256" key="2">
    <source>
        <dbReference type="ARBA" id="ARBA00022801"/>
    </source>
</evidence>
<feature type="region of interest" description="Disordered" evidence="5">
    <location>
        <begin position="1"/>
        <end position="22"/>
    </location>
</feature>